<evidence type="ECO:0000313" key="2">
    <source>
        <dbReference type="EMBL" id="KAF2850869.1"/>
    </source>
</evidence>
<gene>
    <name evidence="2" type="ORF">T440DRAFT_395811</name>
</gene>
<evidence type="ECO:0000259" key="1">
    <source>
        <dbReference type="Pfam" id="PF06985"/>
    </source>
</evidence>
<reference evidence="2" key="1">
    <citation type="submission" date="2020-01" db="EMBL/GenBank/DDBJ databases">
        <authorList>
            <consortium name="DOE Joint Genome Institute"/>
            <person name="Haridas S."/>
            <person name="Albert R."/>
            <person name="Binder M."/>
            <person name="Bloem J."/>
            <person name="Labutti K."/>
            <person name="Salamov A."/>
            <person name="Andreopoulos B."/>
            <person name="Baker S.E."/>
            <person name="Barry K."/>
            <person name="Bills G."/>
            <person name="Bluhm B.H."/>
            <person name="Cannon C."/>
            <person name="Castanera R."/>
            <person name="Culley D.E."/>
            <person name="Daum C."/>
            <person name="Ezra D."/>
            <person name="Gonzalez J.B."/>
            <person name="Henrissat B."/>
            <person name="Kuo A."/>
            <person name="Liang C."/>
            <person name="Lipzen A."/>
            <person name="Lutzoni F."/>
            <person name="Magnuson J."/>
            <person name="Mondo S."/>
            <person name="Nolan M."/>
            <person name="Ohm R."/>
            <person name="Pangilinan J."/>
            <person name="Park H.-J."/>
            <person name="Ramirez L."/>
            <person name="Alfaro M."/>
            <person name="Sun H."/>
            <person name="Tritt A."/>
            <person name="Yoshinaga Y."/>
            <person name="Zwiers L.-H."/>
            <person name="Turgeon B.G."/>
            <person name="Goodwin S.B."/>
            <person name="Spatafora J.W."/>
            <person name="Crous P.W."/>
            <person name="Grigoriev I.V."/>
        </authorList>
    </citation>
    <scope>NUCLEOTIDE SEQUENCE</scope>
    <source>
        <strain evidence="2">IPT5</strain>
    </source>
</reference>
<dbReference type="InterPro" id="IPR010730">
    <property type="entry name" value="HET"/>
</dbReference>
<evidence type="ECO:0000313" key="3">
    <source>
        <dbReference type="Proteomes" id="UP000799423"/>
    </source>
</evidence>
<dbReference type="Pfam" id="PF06985">
    <property type="entry name" value="HET"/>
    <property type="match status" value="1"/>
</dbReference>
<accession>A0A6A7B8Z2</accession>
<dbReference type="PANTHER" id="PTHR24148:SF73">
    <property type="entry name" value="HET DOMAIN PROTEIN (AFU_ORTHOLOGUE AFUA_8G01020)"/>
    <property type="match status" value="1"/>
</dbReference>
<proteinExistence type="predicted"/>
<dbReference type="EMBL" id="MU006304">
    <property type="protein sequence ID" value="KAF2850869.1"/>
    <property type="molecule type" value="Genomic_DNA"/>
</dbReference>
<sequence>MDDSSTQSKINLSTALPCPRNVAIFTYQPLDASGSLRLLKVQPDTLDGFLQIELEEITDSTPYHCLSYMWGDQTTRFPIRLNGQAAHVGKNLYNFLKVAKRRFPGEAFWIDSLCINQADDHEKSSQVQRMGSIYRDATDVIIWFG</sequence>
<dbReference type="InterPro" id="IPR052895">
    <property type="entry name" value="HetReg/Transcr_Mod"/>
</dbReference>
<feature type="non-terminal residue" evidence="2">
    <location>
        <position position="145"/>
    </location>
</feature>
<dbReference type="PANTHER" id="PTHR24148">
    <property type="entry name" value="ANKYRIN REPEAT DOMAIN-CONTAINING PROTEIN 39 HOMOLOG-RELATED"/>
    <property type="match status" value="1"/>
</dbReference>
<feature type="domain" description="Heterokaryon incompatibility" evidence="1">
    <location>
        <begin position="63"/>
        <end position="145"/>
    </location>
</feature>
<keyword evidence="3" id="KW-1185">Reference proteome</keyword>
<name>A0A6A7B8Z2_9PLEO</name>
<dbReference type="OrthoDB" id="3553147at2759"/>
<dbReference type="AlphaFoldDB" id="A0A6A7B8Z2"/>
<organism evidence="2 3">
    <name type="scientific">Plenodomus tracheiphilus IPT5</name>
    <dbReference type="NCBI Taxonomy" id="1408161"/>
    <lineage>
        <taxon>Eukaryota</taxon>
        <taxon>Fungi</taxon>
        <taxon>Dikarya</taxon>
        <taxon>Ascomycota</taxon>
        <taxon>Pezizomycotina</taxon>
        <taxon>Dothideomycetes</taxon>
        <taxon>Pleosporomycetidae</taxon>
        <taxon>Pleosporales</taxon>
        <taxon>Pleosporineae</taxon>
        <taxon>Leptosphaeriaceae</taxon>
        <taxon>Plenodomus</taxon>
    </lineage>
</organism>
<protein>
    <submittedName>
        <fullName evidence="2">HET-domain-containing protein</fullName>
    </submittedName>
</protein>
<dbReference type="Proteomes" id="UP000799423">
    <property type="component" value="Unassembled WGS sequence"/>
</dbReference>